<organism evidence="1 2">
    <name type="scientific">Hohenbuehelia grisea</name>
    <dbReference type="NCBI Taxonomy" id="104357"/>
    <lineage>
        <taxon>Eukaryota</taxon>
        <taxon>Fungi</taxon>
        <taxon>Dikarya</taxon>
        <taxon>Basidiomycota</taxon>
        <taxon>Agaricomycotina</taxon>
        <taxon>Agaricomycetes</taxon>
        <taxon>Agaricomycetidae</taxon>
        <taxon>Agaricales</taxon>
        <taxon>Pleurotineae</taxon>
        <taxon>Pleurotaceae</taxon>
        <taxon>Hohenbuehelia</taxon>
    </lineage>
</organism>
<evidence type="ECO:0000313" key="1">
    <source>
        <dbReference type="EMBL" id="KAL0958507.1"/>
    </source>
</evidence>
<protein>
    <submittedName>
        <fullName evidence="1">Uncharacterized protein</fullName>
    </submittedName>
</protein>
<dbReference type="EMBL" id="JASNQZ010000004">
    <property type="protein sequence ID" value="KAL0958507.1"/>
    <property type="molecule type" value="Genomic_DNA"/>
</dbReference>
<gene>
    <name evidence="1" type="ORF">HGRIS_000649</name>
</gene>
<proteinExistence type="predicted"/>
<evidence type="ECO:0000313" key="2">
    <source>
        <dbReference type="Proteomes" id="UP001556367"/>
    </source>
</evidence>
<keyword evidence="2" id="KW-1185">Reference proteome</keyword>
<comment type="caution">
    <text evidence="1">The sequence shown here is derived from an EMBL/GenBank/DDBJ whole genome shotgun (WGS) entry which is preliminary data.</text>
</comment>
<name>A0ABR3JSK7_9AGAR</name>
<reference evidence="2" key="1">
    <citation type="submission" date="2024-06" db="EMBL/GenBank/DDBJ databases">
        <title>Multi-omics analyses provide insights into the biosynthesis of the anticancer antibiotic pleurotin in Hohenbuehelia grisea.</title>
        <authorList>
            <person name="Weaver J.A."/>
            <person name="Alberti F."/>
        </authorList>
    </citation>
    <scope>NUCLEOTIDE SEQUENCE [LARGE SCALE GENOMIC DNA]</scope>
    <source>
        <strain evidence="2">T-177</strain>
    </source>
</reference>
<accession>A0ABR3JSK7</accession>
<sequence>MNLGVQGFRPFSWGLMRHCLPRYASDRIGVLGTAAVFSMLRRASFSWTTHKTETQYVGAKSGTVAPRTSLDGILRMCLSGTSYRRPVIRDKRGARRLVLCWESGCHFGRWTQALPSRRSYQLAVFHCGRPSVWVLPFANAFFLQWLSKTYAKMFILDEDKFERRELKETECDGGRGFR</sequence>
<dbReference type="Proteomes" id="UP001556367">
    <property type="component" value="Unassembled WGS sequence"/>
</dbReference>